<keyword evidence="2" id="KW-1185">Reference proteome</keyword>
<evidence type="ECO:0000313" key="2">
    <source>
        <dbReference type="Proteomes" id="UP000600918"/>
    </source>
</evidence>
<dbReference type="EMBL" id="JACSDY010000012">
    <property type="protein sequence ID" value="KAF7412756.1"/>
    <property type="molecule type" value="Genomic_DNA"/>
</dbReference>
<evidence type="ECO:0000313" key="1">
    <source>
        <dbReference type="EMBL" id="KAF7412756.1"/>
    </source>
</evidence>
<name>A0A834KZ13_VESPE</name>
<protein>
    <submittedName>
        <fullName evidence="1">Uncharacterized protein</fullName>
    </submittedName>
</protein>
<proteinExistence type="predicted"/>
<reference evidence="1" key="1">
    <citation type="journal article" date="2020" name="G3 (Bethesda)">
        <title>High-Quality Assemblies for Three Invasive Social Wasps from the &lt;i&gt;Vespula&lt;/i&gt; Genus.</title>
        <authorList>
            <person name="Harrop T.W.R."/>
            <person name="Guhlin J."/>
            <person name="McLaughlin G.M."/>
            <person name="Permina E."/>
            <person name="Stockwell P."/>
            <person name="Gilligan J."/>
            <person name="Le Lec M.F."/>
            <person name="Gruber M.A.M."/>
            <person name="Quinn O."/>
            <person name="Lovegrove M."/>
            <person name="Duncan E.J."/>
            <person name="Remnant E.J."/>
            <person name="Van Eeckhoven J."/>
            <person name="Graham B."/>
            <person name="Knapp R.A."/>
            <person name="Langford K.W."/>
            <person name="Kronenberg Z."/>
            <person name="Press M.O."/>
            <person name="Eacker S.M."/>
            <person name="Wilson-Rankin E.E."/>
            <person name="Purcell J."/>
            <person name="Lester P.J."/>
            <person name="Dearden P.K."/>
        </authorList>
    </citation>
    <scope>NUCLEOTIDE SEQUENCE</scope>
    <source>
        <strain evidence="1">Volc-1</strain>
    </source>
</reference>
<sequence length="86" mass="10083">MNLYVLRQYKKNGLELKFLRSNKTIKGILINIGPKQYNVGEMIVIKHTQFALGLKFLLVFLGPYQIKTMLRNNRYIFGKIEEHEGP</sequence>
<accession>A0A834KZ13</accession>
<gene>
    <name evidence="1" type="ORF">H0235_012607</name>
</gene>
<organism evidence="1 2">
    <name type="scientific">Vespula pensylvanica</name>
    <name type="common">Western yellow jacket</name>
    <name type="synonym">Wasp</name>
    <dbReference type="NCBI Taxonomy" id="30213"/>
    <lineage>
        <taxon>Eukaryota</taxon>
        <taxon>Metazoa</taxon>
        <taxon>Ecdysozoa</taxon>
        <taxon>Arthropoda</taxon>
        <taxon>Hexapoda</taxon>
        <taxon>Insecta</taxon>
        <taxon>Pterygota</taxon>
        <taxon>Neoptera</taxon>
        <taxon>Endopterygota</taxon>
        <taxon>Hymenoptera</taxon>
        <taxon>Apocrita</taxon>
        <taxon>Aculeata</taxon>
        <taxon>Vespoidea</taxon>
        <taxon>Vespidae</taxon>
        <taxon>Vespinae</taxon>
        <taxon>Vespula</taxon>
    </lineage>
</organism>
<dbReference type="AlphaFoldDB" id="A0A834KZ13"/>
<dbReference type="Proteomes" id="UP000600918">
    <property type="component" value="Unassembled WGS sequence"/>
</dbReference>
<comment type="caution">
    <text evidence="1">The sequence shown here is derived from an EMBL/GenBank/DDBJ whole genome shotgun (WGS) entry which is preliminary data.</text>
</comment>